<keyword evidence="2" id="KW-1185">Reference proteome</keyword>
<feature type="non-terminal residue" evidence="1">
    <location>
        <position position="144"/>
    </location>
</feature>
<dbReference type="PANTHER" id="PTHR15615">
    <property type="match status" value="1"/>
</dbReference>
<dbReference type="GO" id="GO:0016538">
    <property type="term" value="F:cyclin-dependent protein serine/threonine kinase regulator activity"/>
    <property type="evidence" value="ECO:0007669"/>
    <property type="project" value="TreeGrafter"/>
</dbReference>
<dbReference type="GO" id="GO:0000307">
    <property type="term" value="C:cyclin-dependent protein kinase holoenzyme complex"/>
    <property type="evidence" value="ECO:0007669"/>
    <property type="project" value="TreeGrafter"/>
</dbReference>
<dbReference type="InterPro" id="IPR013922">
    <property type="entry name" value="Cyclin_PHO80-like"/>
</dbReference>
<evidence type="ECO:0008006" key="3">
    <source>
        <dbReference type="Google" id="ProtNLM"/>
    </source>
</evidence>
<evidence type="ECO:0000313" key="1">
    <source>
        <dbReference type="EMBL" id="ORX86794.1"/>
    </source>
</evidence>
<sequence length="144" mass="16409">TEDVSLASFVAEVVLHFCHEAPFEFDVAGNHFATFCSDILSFMNISPSAILVALEYIQRIKIYYPTMVTGPAAEYVVIVVALMLAHKFQDDNTYSNQSWAFVSKLPLAQINSVEVQFLSALNYNLYVSESEYIQWLNYLEQYLN</sequence>
<dbReference type="GO" id="GO:0005634">
    <property type="term" value="C:nucleus"/>
    <property type="evidence" value="ECO:0007669"/>
    <property type="project" value="TreeGrafter"/>
</dbReference>
<dbReference type="Gene3D" id="1.10.472.10">
    <property type="entry name" value="Cyclin-like"/>
    <property type="match status" value="1"/>
</dbReference>
<reference evidence="1 2" key="1">
    <citation type="submission" date="2016-07" db="EMBL/GenBank/DDBJ databases">
        <title>Pervasive Adenine N6-methylation of Active Genes in Fungi.</title>
        <authorList>
            <consortium name="DOE Joint Genome Institute"/>
            <person name="Mondo S.J."/>
            <person name="Dannebaum R.O."/>
            <person name="Kuo R.C."/>
            <person name="Labutti K."/>
            <person name="Haridas S."/>
            <person name="Kuo A."/>
            <person name="Salamov A."/>
            <person name="Ahrendt S.R."/>
            <person name="Lipzen A."/>
            <person name="Sullivan W."/>
            <person name="Andreopoulos W.B."/>
            <person name="Clum A."/>
            <person name="Lindquist E."/>
            <person name="Daum C."/>
            <person name="Ramamoorthy G.K."/>
            <person name="Gryganskyi A."/>
            <person name="Culley D."/>
            <person name="Magnuson J.K."/>
            <person name="James T.Y."/>
            <person name="O'Malley M.A."/>
            <person name="Stajich J.E."/>
            <person name="Spatafora J.W."/>
            <person name="Visel A."/>
            <person name="Grigoriev I.V."/>
        </authorList>
    </citation>
    <scope>NUCLEOTIDE SEQUENCE [LARGE SCALE GENOMIC DNA]</scope>
    <source>
        <strain evidence="1 2">CBS 931.73</strain>
    </source>
</reference>
<name>A0A1Y1XN73_9FUNG</name>
<dbReference type="InParanoid" id="A0A1Y1XN73"/>
<accession>A0A1Y1XN73</accession>
<dbReference type="STRING" id="1314790.A0A1Y1XN73"/>
<dbReference type="Proteomes" id="UP000193498">
    <property type="component" value="Unassembled WGS sequence"/>
</dbReference>
<dbReference type="OrthoDB" id="244495at2759"/>
<dbReference type="InterPro" id="IPR036915">
    <property type="entry name" value="Cyclin-like_sf"/>
</dbReference>
<gene>
    <name evidence="1" type="ORF">K493DRAFT_190542</name>
</gene>
<dbReference type="Pfam" id="PF08613">
    <property type="entry name" value="Cyclin"/>
    <property type="match status" value="1"/>
</dbReference>
<proteinExistence type="predicted"/>
<dbReference type="SUPFAM" id="SSF47954">
    <property type="entry name" value="Cyclin-like"/>
    <property type="match status" value="1"/>
</dbReference>
<dbReference type="GO" id="GO:0019901">
    <property type="term" value="F:protein kinase binding"/>
    <property type="evidence" value="ECO:0007669"/>
    <property type="project" value="InterPro"/>
</dbReference>
<feature type="non-terminal residue" evidence="1">
    <location>
        <position position="1"/>
    </location>
</feature>
<dbReference type="EMBL" id="MCFE01000564">
    <property type="protein sequence ID" value="ORX86794.1"/>
    <property type="molecule type" value="Genomic_DNA"/>
</dbReference>
<dbReference type="AlphaFoldDB" id="A0A1Y1XN73"/>
<comment type="caution">
    <text evidence="1">The sequence shown here is derived from an EMBL/GenBank/DDBJ whole genome shotgun (WGS) entry which is preliminary data.</text>
</comment>
<protein>
    <recommendedName>
        <fullName evidence="3">Cyclin N-terminal domain-containing protein</fullName>
    </recommendedName>
</protein>
<dbReference type="PANTHER" id="PTHR15615:SF108">
    <property type="entry name" value="PROTEIN CNPPD1"/>
    <property type="match status" value="1"/>
</dbReference>
<evidence type="ECO:0000313" key="2">
    <source>
        <dbReference type="Proteomes" id="UP000193498"/>
    </source>
</evidence>
<dbReference type="CDD" id="cd20557">
    <property type="entry name" value="CYCLIN_ScPCL1-like"/>
    <property type="match status" value="1"/>
</dbReference>
<organism evidence="1 2">
    <name type="scientific">Basidiobolus meristosporus CBS 931.73</name>
    <dbReference type="NCBI Taxonomy" id="1314790"/>
    <lineage>
        <taxon>Eukaryota</taxon>
        <taxon>Fungi</taxon>
        <taxon>Fungi incertae sedis</taxon>
        <taxon>Zoopagomycota</taxon>
        <taxon>Entomophthoromycotina</taxon>
        <taxon>Basidiobolomycetes</taxon>
        <taxon>Basidiobolales</taxon>
        <taxon>Basidiobolaceae</taxon>
        <taxon>Basidiobolus</taxon>
    </lineage>
</organism>